<evidence type="ECO:0000313" key="2">
    <source>
        <dbReference type="Proteomes" id="UP000064893"/>
    </source>
</evidence>
<dbReference type="KEGG" id="blq:L21SP5_00378"/>
<dbReference type="EMBL" id="CP013118">
    <property type="protein sequence ID" value="ALO14057.1"/>
    <property type="molecule type" value="Genomic_DNA"/>
</dbReference>
<accession>A0A0S2HVH5</accession>
<protein>
    <recommendedName>
        <fullName evidence="3">Addiction module component</fullName>
    </recommendedName>
</protein>
<sequence>MNVVEKRDFIHRYLHQLEEPVLNEIYAKMISLFNETLIEESEEDIVNGNLIGHESLKQEISNWKTTK</sequence>
<evidence type="ECO:0008006" key="3">
    <source>
        <dbReference type="Google" id="ProtNLM"/>
    </source>
</evidence>
<reference evidence="1 2" key="1">
    <citation type="submission" date="2015-11" db="EMBL/GenBank/DDBJ databases">
        <title>Description and complete genome sequence of a novel strain predominating in hypersaline microbial mats and representing a new family of the Bacteriodetes phylum.</title>
        <authorList>
            <person name="Spring S."/>
            <person name="Bunk B."/>
            <person name="Sproer C."/>
            <person name="Klenk H.-P."/>
        </authorList>
    </citation>
    <scope>NUCLEOTIDE SEQUENCE [LARGE SCALE GENOMIC DNA]</scope>
    <source>
        <strain evidence="1 2">L21-Spi-D4</strain>
    </source>
</reference>
<dbReference type="STRING" id="1307839.L21SP5_00378"/>
<dbReference type="AlphaFoldDB" id="A0A0S2HVH5"/>
<dbReference type="Proteomes" id="UP000064893">
    <property type="component" value="Chromosome"/>
</dbReference>
<dbReference type="OrthoDB" id="1122650at2"/>
<gene>
    <name evidence="1" type="ORF">L21SP5_00378</name>
</gene>
<proteinExistence type="predicted"/>
<evidence type="ECO:0000313" key="1">
    <source>
        <dbReference type="EMBL" id="ALO14057.1"/>
    </source>
</evidence>
<name>A0A0S2HVH5_9BACT</name>
<keyword evidence="2" id="KW-1185">Reference proteome</keyword>
<organism evidence="1 2">
    <name type="scientific">Salinivirga cyanobacteriivorans</name>
    <dbReference type="NCBI Taxonomy" id="1307839"/>
    <lineage>
        <taxon>Bacteria</taxon>
        <taxon>Pseudomonadati</taxon>
        <taxon>Bacteroidota</taxon>
        <taxon>Bacteroidia</taxon>
        <taxon>Bacteroidales</taxon>
        <taxon>Salinivirgaceae</taxon>
        <taxon>Salinivirga</taxon>
    </lineage>
</organism>
<dbReference type="RefSeq" id="WP_157754519.1">
    <property type="nucleotide sequence ID" value="NZ_CP013118.1"/>
</dbReference>